<protein>
    <recommendedName>
        <fullName evidence="2">DUF3291 domain-containing protein</fullName>
    </recommendedName>
</protein>
<dbReference type="SUPFAM" id="SSF54909">
    <property type="entry name" value="Dimeric alpha+beta barrel"/>
    <property type="match status" value="1"/>
</dbReference>
<organism evidence="3 4">
    <name type="scientific">Methylobacterium jeotgali</name>
    <dbReference type="NCBI Taxonomy" id="381630"/>
    <lineage>
        <taxon>Bacteria</taxon>
        <taxon>Pseudomonadati</taxon>
        <taxon>Pseudomonadota</taxon>
        <taxon>Alphaproteobacteria</taxon>
        <taxon>Hyphomicrobiales</taxon>
        <taxon>Methylobacteriaceae</taxon>
        <taxon>Methylobacterium</taxon>
    </lineage>
</organism>
<evidence type="ECO:0000256" key="1">
    <source>
        <dbReference type="SAM" id="MobiDB-lite"/>
    </source>
</evidence>
<dbReference type="EMBL" id="BPQR01000056">
    <property type="protein sequence ID" value="GJE07904.1"/>
    <property type="molecule type" value="Genomic_DNA"/>
</dbReference>
<reference evidence="3" key="1">
    <citation type="journal article" date="2021" name="Front. Microbiol.">
        <title>Comprehensive Comparative Genomics and Phenotyping of Methylobacterium Species.</title>
        <authorList>
            <person name="Alessa O."/>
            <person name="Ogura Y."/>
            <person name="Fujitani Y."/>
            <person name="Takami H."/>
            <person name="Hayashi T."/>
            <person name="Sahin N."/>
            <person name="Tani A."/>
        </authorList>
    </citation>
    <scope>NUCLEOTIDE SEQUENCE</scope>
    <source>
        <strain evidence="3">LMG 23639</strain>
    </source>
</reference>
<dbReference type="RefSeq" id="WP_238277302.1">
    <property type="nucleotide sequence ID" value="NZ_BPQR01000056.1"/>
</dbReference>
<dbReference type="InterPro" id="IPR021708">
    <property type="entry name" value="DUF3291"/>
</dbReference>
<comment type="caution">
    <text evidence="3">The sequence shown here is derived from an EMBL/GenBank/DDBJ whole genome shotgun (WGS) entry which is preliminary data.</text>
</comment>
<gene>
    <name evidence="3" type="ORF">AOPFMNJM_3236</name>
</gene>
<dbReference type="Pfam" id="PF11695">
    <property type="entry name" value="DUF3291"/>
    <property type="match status" value="1"/>
</dbReference>
<dbReference type="Proteomes" id="UP001055102">
    <property type="component" value="Unassembled WGS sequence"/>
</dbReference>
<evidence type="ECO:0000313" key="4">
    <source>
        <dbReference type="Proteomes" id="UP001055102"/>
    </source>
</evidence>
<reference evidence="3" key="2">
    <citation type="submission" date="2021-08" db="EMBL/GenBank/DDBJ databases">
        <authorList>
            <person name="Tani A."/>
            <person name="Ola A."/>
            <person name="Ogura Y."/>
            <person name="Katsura K."/>
            <person name="Hayashi T."/>
        </authorList>
    </citation>
    <scope>NUCLEOTIDE SEQUENCE</scope>
    <source>
        <strain evidence="3">LMG 23639</strain>
    </source>
</reference>
<feature type="domain" description="DUF3291" evidence="2">
    <location>
        <begin position="42"/>
        <end position="108"/>
    </location>
</feature>
<keyword evidence="4" id="KW-1185">Reference proteome</keyword>
<sequence>MAFVSVTRLRLRSLRFLPGFVIHALRSSAQVRRAPGYRSGSALSDRRLTFWTLTVWDDEAAMRAYMLSGAHRLAMPKLVHWCDEASVVHWPTEADAAPAWNEATRRMRAEGRVSKVRNPSPRHGDMSYAEPRLSGAAPLPPVR</sequence>
<evidence type="ECO:0000313" key="3">
    <source>
        <dbReference type="EMBL" id="GJE07904.1"/>
    </source>
</evidence>
<proteinExistence type="predicted"/>
<accession>A0ABQ4SXI1</accession>
<name>A0ABQ4SXI1_9HYPH</name>
<dbReference type="InterPro" id="IPR011008">
    <property type="entry name" value="Dimeric_a/b-barrel"/>
</dbReference>
<evidence type="ECO:0000259" key="2">
    <source>
        <dbReference type="Pfam" id="PF11695"/>
    </source>
</evidence>
<feature type="region of interest" description="Disordered" evidence="1">
    <location>
        <begin position="107"/>
        <end position="143"/>
    </location>
</feature>